<keyword evidence="2" id="KW-0678">Repressor</keyword>
<keyword evidence="7" id="KW-0238">DNA-binding</keyword>
<dbReference type="PROSITE" id="PS51000">
    <property type="entry name" value="HTH_DEOR_2"/>
    <property type="match status" value="1"/>
</dbReference>
<reference evidence="7" key="1">
    <citation type="submission" date="2023-06" db="EMBL/GenBank/DDBJ databases">
        <title>MT1 and MT2 Draft Genomes of Novel Species.</title>
        <authorList>
            <person name="Venkateswaran K."/>
        </authorList>
    </citation>
    <scope>NUCLEOTIDE SEQUENCE</scope>
    <source>
        <strain evidence="7">F6_8S_P_1B</strain>
    </source>
</reference>
<name>A0ABT8KAM4_9MICO</name>
<evidence type="ECO:0000256" key="5">
    <source>
        <dbReference type="ARBA" id="ARBA00024937"/>
    </source>
</evidence>
<comment type="caution">
    <text evidence="7">The sequence shown here is derived from an EMBL/GenBank/DDBJ whole genome shotgun (WGS) entry which is preliminary data.</text>
</comment>
<dbReference type="SMART" id="SM00420">
    <property type="entry name" value="HTH_DEOR"/>
    <property type="match status" value="1"/>
</dbReference>
<keyword evidence="4" id="KW-0804">Transcription</keyword>
<evidence type="ECO:0000256" key="2">
    <source>
        <dbReference type="ARBA" id="ARBA00022491"/>
    </source>
</evidence>
<dbReference type="Proteomes" id="UP001174208">
    <property type="component" value="Unassembled WGS sequence"/>
</dbReference>
<dbReference type="EMBL" id="JAROCF010000001">
    <property type="protein sequence ID" value="MDN4613532.1"/>
    <property type="molecule type" value="Genomic_DNA"/>
</dbReference>
<gene>
    <name evidence="7" type="ORF">P5G50_03615</name>
</gene>
<dbReference type="InterPro" id="IPR036388">
    <property type="entry name" value="WH-like_DNA-bd_sf"/>
</dbReference>
<protein>
    <recommendedName>
        <fullName evidence="1">Lactose phosphotransferase system repressor</fullName>
    </recommendedName>
</protein>
<dbReference type="Pfam" id="PF08220">
    <property type="entry name" value="HTH_DeoR"/>
    <property type="match status" value="1"/>
</dbReference>
<dbReference type="Gene3D" id="3.40.50.1360">
    <property type="match status" value="1"/>
</dbReference>
<dbReference type="RefSeq" id="WP_301211751.1">
    <property type="nucleotide sequence ID" value="NZ_JAROCF010000001.1"/>
</dbReference>
<keyword evidence="3" id="KW-0805">Transcription regulation</keyword>
<dbReference type="PANTHER" id="PTHR30363">
    <property type="entry name" value="HTH-TYPE TRANSCRIPTIONAL REGULATOR SRLR-RELATED"/>
    <property type="match status" value="1"/>
</dbReference>
<dbReference type="InterPro" id="IPR036390">
    <property type="entry name" value="WH_DNA-bd_sf"/>
</dbReference>
<dbReference type="InterPro" id="IPR001034">
    <property type="entry name" value="DeoR_HTH"/>
</dbReference>
<comment type="function">
    <text evidence="5">Repressor of the lactose catabolism operon. Galactose-6-phosphate is the inducer.</text>
</comment>
<accession>A0ABT8KAM4</accession>
<evidence type="ECO:0000256" key="1">
    <source>
        <dbReference type="ARBA" id="ARBA00021390"/>
    </source>
</evidence>
<dbReference type="Pfam" id="PF00455">
    <property type="entry name" value="DeoRC"/>
    <property type="match status" value="1"/>
</dbReference>
<dbReference type="GO" id="GO:0003677">
    <property type="term" value="F:DNA binding"/>
    <property type="evidence" value="ECO:0007669"/>
    <property type="project" value="UniProtKB-KW"/>
</dbReference>
<dbReference type="PANTHER" id="PTHR30363:SF4">
    <property type="entry name" value="GLYCEROL-3-PHOSPHATE REGULON REPRESSOR"/>
    <property type="match status" value="1"/>
</dbReference>
<dbReference type="SUPFAM" id="SSF46785">
    <property type="entry name" value="Winged helix' DNA-binding domain"/>
    <property type="match status" value="1"/>
</dbReference>
<dbReference type="SUPFAM" id="SSF100950">
    <property type="entry name" value="NagB/RpiA/CoA transferase-like"/>
    <property type="match status" value="1"/>
</dbReference>
<feature type="domain" description="HTH deoR-type" evidence="6">
    <location>
        <begin position="8"/>
        <end position="63"/>
    </location>
</feature>
<dbReference type="InterPro" id="IPR014036">
    <property type="entry name" value="DeoR-like_C"/>
</dbReference>
<organism evidence="7 8">
    <name type="scientific">Leifsonia williamsii</name>
    <dbReference type="NCBI Taxonomy" id="3035919"/>
    <lineage>
        <taxon>Bacteria</taxon>
        <taxon>Bacillati</taxon>
        <taxon>Actinomycetota</taxon>
        <taxon>Actinomycetes</taxon>
        <taxon>Micrococcales</taxon>
        <taxon>Microbacteriaceae</taxon>
        <taxon>Leifsonia</taxon>
    </lineage>
</organism>
<proteinExistence type="predicted"/>
<evidence type="ECO:0000256" key="3">
    <source>
        <dbReference type="ARBA" id="ARBA00023015"/>
    </source>
</evidence>
<evidence type="ECO:0000313" key="7">
    <source>
        <dbReference type="EMBL" id="MDN4613532.1"/>
    </source>
</evidence>
<dbReference type="InterPro" id="IPR037171">
    <property type="entry name" value="NagB/RpiA_transferase-like"/>
</dbReference>
<dbReference type="SMART" id="SM01134">
    <property type="entry name" value="DeoRC"/>
    <property type="match status" value="1"/>
</dbReference>
<dbReference type="Gene3D" id="1.10.10.10">
    <property type="entry name" value="Winged helix-like DNA-binding domain superfamily/Winged helix DNA-binding domain"/>
    <property type="match status" value="1"/>
</dbReference>
<evidence type="ECO:0000313" key="8">
    <source>
        <dbReference type="Proteomes" id="UP001174208"/>
    </source>
</evidence>
<evidence type="ECO:0000256" key="4">
    <source>
        <dbReference type="ARBA" id="ARBA00023163"/>
    </source>
</evidence>
<evidence type="ECO:0000259" key="6">
    <source>
        <dbReference type="PROSITE" id="PS51000"/>
    </source>
</evidence>
<sequence>MTDDRIYADERRYEIVRLTRENGRADVTALAERFGVSTETIRQDLNALQASGHVRRVHGGALPLDRTLIETQVSERTSFTTEKLAIATSAAARIPESGAIFIESGSTAQLLAEHLAPHPALTVFTNSLPVATTLAQHAELTVITLGGRVRPLTLGEVDSFAIRSLREINVDVAFLGTNGLSLEHGLTTPDQAEADFKRETLSVASTTVLLADRSKLGTVALWRYGAISDIDVLITSGGADARTLDGARDAGVELDLV</sequence>
<keyword evidence="8" id="KW-1185">Reference proteome</keyword>
<dbReference type="InterPro" id="IPR050313">
    <property type="entry name" value="Carb_Metab_HTH_regulators"/>
</dbReference>
<dbReference type="PRINTS" id="PR00037">
    <property type="entry name" value="HTHLACR"/>
</dbReference>